<dbReference type="PATRIC" id="fig|413882.6.peg.1038"/>
<dbReference type="PRINTS" id="PR00260">
    <property type="entry name" value="CHEMTRNSDUCR"/>
</dbReference>
<evidence type="ECO:0000259" key="7">
    <source>
        <dbReference type="PROSITE" id="PS50885"/>
    </source>
</evidence>
<dbReference type="STRING" id="413882.AAW51_0981"/>
<feature type="region of interest" description="Disordered" evidence="5">
    <location>
        <begin position="515"/>
        <end position="535"/>
    </location>
</feature>
<dbReference type="GO" id="GO:0006935">
    <property type="term" value="P:chemotaxis"/>
    <property type="evidence" value="ECO:0007669"/>
    <property type="project" value="UniProtKB-KW"/>
</dbReference>
<dbReference type="SMART" id="SM00304">
    <property type="entry name" value="HAMP"/>
    <property type="match status" value="1"/>
</dbReference>
<dbReference type="InterPro" id="IPR024478">
    <property type="entry name" value="HlyB_4HB_MCP"/>
</dbReference>
<gene>
    <name evidence="8" type="primary">mcp</name>
    <name evidence="8" type="ORF">AAW51_0981</name>
</gene>
<dbReference type="KEGG" id="pbh:AAW51_0981"/>
<evidence type="ECO:0000313" key="8">
    <source>
        <dbReference type="EMBL" id="AKJ27672.1"/>
    </source>
</evidence>
<feature type="domain" description="Methyl-accepting transducer" evidence="6">
    <location>
        <begin position="271"/>
        <end position="486"/>
    </location>
</feature>
<evidence type="ECO:0000256" key="4">
    <source>
        <dbReference type="PROSITE-ProRule" id="PRU00284"/>
    </source>
</evidence>
<dbReference type="PROSITE" id="PS50885">
    <property type="entry name" value="HAMP"/>
    <property type="match status" value="1"/>
</dbReference>
<accession>A0A0G3BED3</accession>
<dbReference type="CDD" id="cd06225">
    <property type="entry name" value="HAMP"/>
    <property type="match status" value="1"/>
</dbReference>
<dbReference type="OrthoDB" id="9763018at2"/>
<dbReference type="Pfam" id="PF00015">
    <property type="entry name" value="MCPsignal"/>
    <property type="match status" value="1"/>
</dbReference>
<dbReference type="Pfam" id="PF00672">
    <property type="entry name" value="HAMP"/>
    <property type="match status" value="1"/>
</dbReference>
<feature type="region of interest" description="Disordered" evidence="5">
    <location>
        <begin position="468"/>
        <end position="487"/>
    </location>
</feature>
<keyword evidence="9" id="KW-1185">Reference proteome</keyword>
<comment type="similarity">
    <text evidence="3">Belongs to the methyl-accepting chemotaxis (MCP) protein family.</text>
</comment>
<name>A0A0G3BED3_9BURK</name>
<dbReference type="InterPro" id="IPR051310">
    <property type="entry name" value="MCP_chemotaxis"/>
</dbReference>
<dbReference type="PANTHER" id="PTHR43531">
    <property type="entry name" value="PROTEIN ICFG"/>
    <property type="match status" value="1"/>
</dbReference>
<evidence type="ECO:0000313" key="9">
    <source>
        <dbReference type="Proteomes" id="UP000035352"/>
    </source>
</evidence>
<dbReference type="AlphaFoldDB" id="A0A0G3BED3"/>
<dbReference type="GO" id="GO:0007165">
    <property type="term" value="P:signal transduction"/>
    <property type="evidence" value="ECO:0007669"/>
    <property type="project" value="UniProtKB-KW"/>
</dbReference>
<proteinExistence type="inferred from homology"/>
<feature type="compositionally biased region" description="Low complexity" evidence="5">
    <location>
        <begin position="472"/>
        <end position="487"/>
    </location>
</feature>
<dbReference type="SUPFAM" id="SSF58104">
    <property type="entry name" value="Methyl-accepting chemotaxis protein (MCP) signaling domain"/>
    <property type="match status" value="1"/>
</dbReference>
<dbReference type="GO" id="GO:0004888">
    <property type="term" value="F:transmembrane signaling receptor activity"/>
    <property type="evidence" value="ECO:0007669"/>
    <property type="project" value="InterPro"/>
</dbReference>
<dbReference type="Proteomes" id="UP000035352">
    <property type="component" value="Chromosome"/>
</dbReference>
<dbReference type="PANTHER" id="PTHR43531:SF11">
    <property type="entry name" value="METHYL-ACCEPTING CHEMOTAXIS PROTEIN 3"/>
    <property type="match status" value="1"/>
</dbReference>
<organism evidence="8 9">
    <name type="scientific">Caldimonas brevitalea</name>
    <dbReference type="NCBI Taxonomy" id="413882"/>
    <lineage>
        <taxon>Bacteria</taxon>
        <taxon>Pseudomonadati</taxon>
        <taxon>Pseudomonadota</taxon>
        <taxon>Betaproteobacteria</taxon>
        <taxon>Burkholderiales</taxon>
        <taxon>Sphaerotilaceae</taxon>
        <taxon>Caldimonas</taxon>
    </lineage>
</organism>
<dbReference type="SMART" id="SM00283">
    <property type="entry name" value="MA"/>
    <property type="match status" value="1"/>
</dbReference>
<feature type="domain" description="HAMP" evidence="7">
    <location>
        <begin position="214"/>
        <end position="266"/>
    </location>
</feature>
<keyword evidence="4" id="KW-0807">Transducer</keyword>
<keyword evidence="2" id="KW-0145">Chemotaxis</keyword>
<dbReference type="Gene3D" id="1.10.287.950">
    <property type="entry name" value="Methyl-accepting chemotaxis protein"/>
    <property type="match status" value="1"/>
</dbReference>
<dbReference type="Pfam" id="PF12729">
    <property type="entry name" value="4HB_MCP_1"/>
    <property type="match status" value="1"/>
</dbReference>
<dbReference type="RefSeq" id="WP_047193698.1">
    <property type="nucleotide sequence ID" value="NZ_CP011371.1"/>
</dbReference>
<evidence type="ECO:0000256" key="3">
    <source>
        <dbReference type="ARBA" id="ARBA00029447"/>
    </source>
</evidence>
<dbReference type="InterPro" id="IPR004090">
    <property type="entry name" value="Chemotax_Me-accpt_rcpt"/>
</dbReference>
<dbReference type="FunFam" id="1.10.287.950:FF:000001">
    <property type="entry name" value="Methyl-accepting chemotaxis sensory transducer"/>
    <property type="match status" value="1"/>
</dbReference>
<evidence type="ECO:0000256" key="2">
    <source>
        <dbReference type="ARBA" id="ARBA00022500"/>
    </source>
</evidence>
<reference evidence="8 9" key="1">
    <citation type="submission" date="2015-05" db="EMBL/GenBank/DDBJ databases">
        <authorList>
            <person name="Tang B."/>
            <person name="Yu Y."/>
        </authorList>
    </citation>
    <scope>NUCLEOTIDE SEQUENCE [LARGE SCALE GENOMIC DNA]</scope>
    <source>
        <strain evidence="8 9">DSM 7029</strain>
    </source>
</reference>
<dbReference type="PROSITE" id="PS50111">
    <property type="entry name" value="CHEMOTAXIS_TRANSDUC_2"/>
    <property type="match status" value="1"/>
</dbReference>
<dbReference type="EMBL" id="CP011371">
    <property type="protein sequence ID" value="AKJ27672.1"/>
    <property type="molecule type" value="Genomic_DNA"/>
</dbReference>
<dbReference type="GO" id="GO:0005886">
    <property type="term" value="C:plasma membrane"/>
    <property type="evidence" value="ECO:0007669"/>
    <property type="project" value="TreeGrafter"/>
</dbReference>
<protein>
    <submittedName>
        <fullName evidence="8">Chemotaxis protein</fullName>
    </submittedName>
</protein>
<evidence type="ECO:0000256" key="1">
    <source>
        <dbReference type="ARBA" id="ARBA00004370"/>
    </source>
</evidence>
<comment type="subcellular location">
    <subcellularLocation>
        <location evidence="1">Membrane</location>
    </subcellularLocation>
</comment>
<sequence>MLSNLKIGVRLTAAFLVVAAASAIVGAVGISNAAKLNEKADHMYSTELMGLSYIKEANVQLIYIGRMRASYQLATTQEERAKQLEGIKKTSALLKENIEKAKPLFDTERAKQIFASFAATWEQYERELHTVLTAVGERKLQERDEAMAKQVESLLSKASAMDELMSELGKRKEDRAKQAAEDAIALYEQSRTLMIGTILAALTGGILLGVLISRGISKPLNKAVDVANRLADGDLTVKIDATSKDETGQLLQAMQHMVARLSQVVTEVNGSAEALAGASEEVSATAQALSQAASEQAAGVEETSASIEQMTASIAQNTENAKVTDGMATKAASEAGEGGEAVNATVSAMKQIAQKIGIIDDIAYQTNLLALNAAIEAARAGEHGKGFAVVAAEVRKLAERSQVAAQEIGTVASSSVELAEKAGQLLDEIVPTIRKTSELVQEITAASQEQSSGVGQINAAVSQLSQTTQQNASSSEELAATAEEMSSQAQQLQQTMGFFRLSATPVAMVAASARRPEATAPKAKLKNRPAGAAAAPRLSGAMAFAGEPDESQFGKF</sequence>
<dbReference type="InterPro" id="IPR003660">
    <property type="entry name" value="HAMP_dom"/>
</dbReference>
<dbReference type="InterPro" id="IPR004089">
    <property type="entry name" value="MCPsignal_dom"/>
</dbReference>
<evidence type="ECO:0000259" key="6">
    <source>
        <dbReference type="PROSITE" id="PS50111"/>
    </source>
</evidence>
<evidence type="ECO:0000256" key="5">
    <source>
        <dbReference type="SAM" id="MobiDB-lite"/>
    </source>
</evidence>